<keyword evidence="1" id="KW-0472">Membrane</keyword>
<comment type="caution">
    <text evidence="2">The sequence shown here is derived from an EMBL/GenBank/DDBJ whole genome shotgun (WGS) entry which is preliminary data.</text>
</comment>
<dbReference type="Proteomes" id="UP001211065">
    <property type="component" value="Unassembled WGS sequence"/>
</dbReference>
<gene>
    <name evidence="2" type="ORF">HK099_008231</name>
</gene>
<evidence type="ECO:0000313" key="2">
    <source>
        <dbReference type="EMBL" id="KAJ3210457.1"/>
    </source>
</evidence>
<accession>A0AAD5XT89</accession>
<keyword evidence="1" id="KW-0812">Transmembrane</keyword>
<keyword evidence="3" id="KW-1185">Reference proteome</keyword>
<reference evidence="2" key="1">
    <citation type="submission" date="2020-05" db="EMBL/GenBank/DDBJ databases">
        <title>Phylogenomic resolution of chytrid fungi.</title>
        <authorList>
            <person name="Stajich J.E."/>
            <person name="Amses K."/>
            <person name="Simmons R."/>
            <person name="Seto K."/>
            <person name="Myers J."/>
            <person name="Bonds A."/>
            <person name="Quandt C.A."/>
            <person name="Barry K."/>
            <person name="Liu P."/>
            <person name="Grigoriev I."/>
            <person name="Longcore J.E."/>
            <person name="James T.Y."/>
        </authorList>
    </citation>
    <scope>NUCLEOTIDE SEQUENCE</scope>
    <source>
        <strain evidence="2">JEL0476</strain>
    </source>
</reference>
<dbReference type="AlphaFoldDB" id="A0AAD5XT89"/>
<keyword evidence="1" id="KW-1133">Transmembrane helix</keyword>
<feature type="transmembrane region" description="Helical" evidence="1">
    <location>
        <begin position="301"/>
        <end position="324"/>
    </location>
</feature>
<sequence length="547" mass="62720">MEISLNGLAWGKVQVELIKINVPNAGLIKHLKLAVSTSTHLHSKLKVYKVNEKLYLQDKRLQKNSNGLCSKIEDCQLNVNLLNQKNDFRSIEEIFNEKKDLFFDCNQIHLIFLWDFSINEEEINNDDNLILYKVPVNDELLNLERPPRYSMATGMDLGTSSSNFLLNMYSPSAHIATIDSPPLESTVDFESKRKSTNKHELLTQQFSIPSNQINAENINSKELVFNKSTSQLNQSHSNEFSMDDESSITTINDTNNIINFYSNYLPNISSDPVGDSSKQYLKTLSSLKNMKTTKFYKKKNFLLIFAFCTSLILILIIILMLNFFRESNLTTSSSSPPNENKFYEFNLVPFDVFNTTGEPEGFNNTDIRYPNLTNVVYSNVKYQIFHTSIQPYNNSFVFDISSLRALNYTYNNRSMSATYKFDIGMYSFTLLQNSASNSTIVTVPDDSIGRYFSDSYFFLFGSPYNLATKFFNIERPYMGFTLEYLTITNNIFPLVLNFVCNNTQNNTFELFDNEFDFSGINITFYSKAGCALCPDEKILDPELGDCI</sequence>
<protein>
    <submittedName>
        <fullName evidence="2">Uncharacterized protein</fullName>
    </submittedName>
</protein>
<dbReference type="EMBL" id="JADGJW010000889">
    <property type="protein sequence ID" value="KAJ3210457.1"/>
    <property type="molecule type" value="Genomic_DNA"/>
</dbReference>
<name>A0AAD5XT89_9FUNG</name>
<evidence type="ECO:0000313" key="3">
    <source>
        <dbReference type="Proteomes" id="UP001211065"/>
    </source>
</evidence>
<organism evidence="2 3">
    <name type="scientific">Clydaea vesicula</name>
    <dbReference type="NCBI Taxonomy" id="447962"/>
    <lineage>
        <taxon>Eukaryota</taxon>
        <taxon>Fungi</taxon>
        <taxon>Fungi incertae sedis</taxon>
        <taxon>Chytridiomycota</taxon>
        <taxon>Chytridiomycota incertae sedis</taxon>
        <taxon>Chytridiomycetes</taxon>
        <taxon>Lobulomycetales</taxon>
        <taxon>Lobulomycetaceae</taxon>
        <taxon>Clydaea</taxon>
    </lineage>
</organism>
<evidence type="ECO:0000256" key="1">
    <source>
        <dbReference type="SAM" id="Phobius"/>
    </source>
</evidence>
<proteinExistence type="predicted"/>